<feature type="coiled-coil region" evidence="1">
    <location>
        <begin position="372"/>
        <end position="430"/>
    </location>
</feature>
<dbReference type="PANTHER" id="PTHR38936">
    <property type="entry name" value="TITIN-LIKE ISOFORM X2"/>
    <property type="match status" value="1"/>
</dbReference>
<protein>
    <submittedName>
        <fullName evidence="3">Uncharacterized protein</fullName>
    </submittedName>
</protein>
<proteinExistence type="predicted"/>
<feature type="region of interest" description="Disordered" evidence="2">
    <location>
        <begin position="443"/>
        <end position="485"/>
    </location>
</feature>
<evidence type="ECO:0000256" key="1">
    <source>
        <dbReference type="SAM" id="Coils"/>
    </source>
</evidence>
<evidence type="ECO:0000313" key="4">
    <source>
        <dbReference type="Proteomes" id="UP000594263"/>
    </source>
</evidence>
<dbReference type="PANTHER" id="PTHR38936:SF1">
    <property type="entry name" value="DUF641 DOMAIN-CONTAINING PROTEIN"/>
    <property type="match status" value="1"/>
</dbReference>
<dbReference type="AlphaFoldDB" id="A0A7N0T3U6"/>
<feature type="compositionally biased region" description="Polar residues" evidence="2">
    <location>
        <begin position="303"/>
        <end position="312"/>
    </location>
</feature>
<dbReference type="EnsemblPlants" id="Kaladp0020s0214.1.v1.1">
    <property type="protein sequence ID" value="Kaladp0020s0214.1.v1.1"/>
    <property type="gene ID" value="Kaladp0020s0214.v1.1"/>
</dbReference>
<feature type="region of interest" description="Disordered" evidence="2">
    <location>
        <begin position="219"/>
        <end position="238"/>
    </location>
</feature>
<organism evidence="3 4">
    <name type="scientific">Kalanchoe fedtschenkoi</name>
    <name type="common">Lavender scallops</name>
    <name type="synonym">South American air plant</name>
    <dbReference type="NCBI Taxonomy" id="63787"/>
    <lineage>
        <taxon>Eukaryota</taxon>
        <taxon>Viridiplantae</taxon>
        <taxon>Streptophyta</taxon>
        <taxon>Embryophyta</taxon>
        <taxon>Tracheophyta</taxon>
        <taxon>Spermatophyta</taxon>
        <taxon>Magnoliopsida</taxon>
        <taxon>eudicotyledons</taxon>
        <taxon>Gunneridae</taxon>
        <taxon>Pentapetalae</taxon>
        <taxon>Saxifragales</taxon>
        <taxon>Crassulaceae</taxon>
        <taxon>Kalanchoe</taxon>
    </lineage>
</organism>
<feature type="compositionally biased region" description="Basic residues" evidence="2">
    <location>
        <begin position="468"/>
        <end position="485"/>
    </location>
</feature>
<feature type="region of interest" description="Disordered" evidence="2">
    <location>
        <begin position="250"/>
        <end position="365"/>
    </location>
</feature>
<feature type="region of interest" description="Disordered" evidence="2">
    <location>
        <begin position="115"/>
        <end position="137"/>
    </location>
</feature>
<evidence type="ECO:0000256" key="2">
    <source>
        <dbReference type="SAM" id="MobiDB-lite"/>
    </source>
</evidence>
<sequence>MEKGKVGSLSSMGSKSKLKVATEAGASQMVAKHFDFSKKQDKFPLMVKSKRAGVYSSSADKKMKTVSRRSQRIMNLSKPVENQNCKPLICELGDSGSETEVELGVQFKQKSPELTINPQRSADGDGTTEREEKASQVKKTRKVVNNLLGLNEGVPAAGPNKVQLINIAEKTQELEKSSGLAQKQEKAPVLMKAKHASKFSVGTKMRTGTRRSQRITNLAKPAENQNNEPQACDLDDSGSEMEVELGAQIITRKTAEPVIEPHGSAGGGGRKEKEEGGRKVKKTQEVVGNPRELNGGVAAGRTNGEQRANNAEKTQEVGNNPPGLNNGAAATGSEEEPQVNRADKSQEVVAEPIERLSSQNASDRESRYKTLYIKSMRRLDAVTEERKSLNRELAWAQAKLGVLHDFRDQISELTEKLDIANGRLEVYQKTMNPQMVDMLRDFLTSTNQSQTAEVPQNTSSEKDTGMRRATKPRNRGSKKRKASLK</sequence>
<reference evidence="3" key="1">
    <citation type="submission" date="2021-01" db="UniProtKB">
        <authorList>
            <consortium name="EnsemblPlants"/>
        </authorList>
    </citation>
    <scope>IDENTIFICATION</scope>
</reference>
<keyword evidence="4" id="KW-1185">Reference proteome</keyword>
<name>A0A7N0T3U6_KALFE</name>
<feature type="compositionally biased region" description="Polar residues" evidence="2">
    <location>
        <begin position="443"/>
        <end position="459"/>
    </location>
</feature>
<feature type="compositionally biased region" description="Low complexity" evidence="2">
    <location>
        <begin position="318"/>
        <end position="332"/>
    </location>
</feature>
<dbReference type="Gramene" id="Kaladp0020s0214.1.v1.1">
    <property type="protein sequence ID" value="Kaladp0020s0214.1.v1.1"/>
    <property type="gene ID" value="Kaladp0020s0214.v1.1"/>
</dbReference>
<keyword evidence="1" id="KW-0175">Coiled coil</keyword>
<dbReference type="Proteomes" id="UP000594263">
    <property type="component" value="Unplaced"/>
</dbReference>
<accession>A0A7N0T3U6</accession>
<evidence type="ECO:0000313" key="3">
    <source>
        <dbReference type="EnsemblPlants" id="Kaladp0020s0214.1.v1.1"/>
    </source>
</evidence>
<feature type="compositionally biased region" description="Basic and acidic residues" evidence="2">
    <location>
        <begin position="269"/>
        <end position="284"/>
    </location>
</feature>